<dbReference type="InterPro" id="IPR003210">
    <property type="entry name" value="Signal_recog_particle_SRP14"/>
</dbReference>
<organism evidence="9 10">
    <name type="scientific">Phialocephala subalpina</name>
    <dbReference type="NCBI Taxonomy" id="576137"/>
    <lineage>
        <taxon>Eukaryota</taxon>
        <taxon>Fungi</taxon>
        <taxon>Dikarya</taxon>
        <taxon>Ascomycota</taxon>
        <taxon>Pezizomycotina</taxon>
        <taxon>Leotiomycetes</taxon>
        <taxon>Helotiales</taxon>
        <taxon>Mollisiaceae</taxon>
        <taxon>Phialocephala</taxon>
        <taxon>Phialocephala fortinii species complex</taxon>
    </lineage>
</organism>
<evidence type="ECO:0000256" key="2">
    <source>
        <dbReference type="ARBA" id="ARBA00010349"/>
    </source>
</evidence>
<evidence type="ECO:0000256" key="3">
    <source>
        <dbReference type="ARBA" id="ARBA00022490"/>
    </source>
</evidence>
<dbReference type="SUPFAM" id="SSF54762">
    <property type="entry name" value="Signal recognition particle alu RNA binding heterodimer, SRP9/14"/>
    <property type="match status" value="1"/>
</dbReference>
<feature type="region of interest" description="Disordered" evidence="8">
    <location>
        <begin position="131"/>
        <end position="165"/>
    </location>
</feature>
<keyword evidence="10" id="KW-1185">Reference proteome</keyword>
<dbReference type="Pfam" id="PF02290">
    <property type="entry name" value="SRP14"/>
    <property type="match status" value="1"/>
</dbReference>
<keyword evidence="4 7" id="KW-0694">RNA-binding</keyword>
<comment type="function">
    <text evidence="7">Component of the signal recognition particle (SRP) complex, a ribonucleoprotein complex that mediates the cotranslational targeting of secretory and membrane proteins to the endoplasmic reticulum (ER).</text>
</comment>
<comment type="subcellular location">
    <subcellularLocation>
        <location evidence="1 7">Cytoplasm</location>
    </subcellularLocation>
</comment>
<dbReference type="GO" id="GO:0008312">
    <property type="term" value="F:7S RNA binding"/>
    <property type="evidence" value="ECO:0007669"/>
    <property type="project" value="UniProtKB-UniRule"/>
</dbReference>
<dbReference type="GO" id="GO:0006614">
    <property type="term" value="P:SRP-dependent cotranslational protein targeting to membrane"/>
    <property type="evidence" value="ECO:0007669"/>
    <property type="project" value="UniProtKB-UniRule"/>
</dbReference>
<dbReference type="Proteomes" id="UP000184330">
    <property type="component" value="Unassembled WGS sequence"/>
</dbReference>
<comment type="similarity">
    <text evidence="2 7">Belongs to the SRP14 family.</text>
</comment>
<feature type="region of interest" description="Disordered" evidence="8">
    <location>
        <begin position="60"/>
        <end position="84"/>
    </location>
</feature>
<keyword evidence="6 7" id="KW-0687">Ribonucleoprotein</keyword>
<dbReference type="GO" id="GO:0005786">
    <property type="term" value="C:signal recognition particle, endoplasmic reticulum targeting"/>
    <property type="evidence" value="ECO:0007669"/>
    <property type="project" value="UniProtKB-UniRule"/>
</dbReference>
<dbReference type="Gene3D" id="3.30.720.10">
    <property type="entry name" value="Signal recognition particle alu RNA binding heterodimer, srp9/1"/>
    <property type="match status" value="1"/>
</dbReference>
<keyword evidence="3 7" id="KW-0963">Cytoplasm</keyword>
<sequence>MSKGHLSNDDFLLRLSELFDERRQKDHGSMFLTQKRSKNSLTHSHFTVYLTSSVAYGEEADASDAPESSISHPFPDQNPSKPLPIIIRATNGKSKEKRDKKIKLSTIVEVDALESFYGKYAEVCKLGMSGLKKRDRSKNKEKLKAKKKKLGAGGGAAGVSEAKKA</sequence>
<comment type="subunit">
    <text evidence="7">Component of a fungal signal recognition particle (SRP) complex that consists of a 7SL RNA molecule (scR1) and at least six protein subunits: SRP72, SRP68, SRP54, SEC65, SRP21 and SRP14.</text>
</comment>
<keyword evidence="5 7" id="KW-0733">Signal recognition particle</keyword>
<gene>
    <name evidence="9" type="ORF">PAC_07303</name>
</gene>
<dbReference type="PANTHER" id="PTHR12013">
    <property type="entry name" value="SIGNAL RECOGNITION PARTICLE 14 KD PROTEIN"/>
    <property type="match status" value="1"/>
</dbReference>
<feature type="compositionally biased region" description="Basic residues" evidence="8">
    <location>
        <begin position="131"/>
        <end position="150"/>
    </location>
</feature>
<reference evidence="9 10" key="1">
    <citation type="submission" date="2016-03" db="EMBL/GenBank/DDBJ databases">
        <authorList>
            <person name="Ploux O."/>
        </authorList>
    </citation>
    <scope>NUCLEOTIDE SEQUENCE [LARGE SCALE GENOMIC DNA]</scope>
    <source>
        <strain evidence="9 10">UAMH 11012</strain>
    </source>
</reference>
<evidence type="ECO:0000256" key="1">
    <source>
        <dbReference type="ARBA" id="ARBA00004496"/>
    </source>
</evidence>
<evidence type="ECO:0000256" key="8">
    <source>
        <dbReference type="SAM" id="MobiDB-lite"/>
    </source>
</evidence>
<dbReference type="InterPro" id="IPR009018">
    <property type="entry name" value="Signal_recog_particle_SRP9/14"/>
</dbReference>
<dbReference type="AlphaFoldDB" id="A0A1L7WXB9"/>
<proteinExistence type="inferred from homology"/>
<evidence type="ECO:0000256" key="7">
    <source>
        <dbReference type="RuleBase" id="RU368100"/>
    </source>
</evidence>
<dbReference type="OrthoDB" id="19209at2759"/>
<name>A0A1L7WXB9_9HELO</name>
<dbReference type="STRING" id="576137.A0A1L7WXB9"/>
<accession>A0A1L7WXB9</accession>
<evidence type="ECO:0000313" key="10">
    <source>
        <dbReference type="Proteomes" id="UP000184330"/>
    </source>
</evidence>
<evidence type="ECO:0000313" key="9">
    <source>
        <dbReference type="EMBL" id="CZR57414.1"/>
    </source>
</evidence>
<evidence type="ECO:0000256" key="4">
    <source>
        <dbReference type="ARBA" id="ARBA00022884"/>
    </source>
</evidence>
<evidence type="ECO:0000256" key="5">
    <source>
        <dbReference type="ARBA" id="ARBA00023135"/>
    </source>
</evidence>
<protein>
    <recommendedName>
        <fullName evidence="7">Signal recognition particle subunit SRP14</fullName>
    </recommendedName>
    <alternativeName>
        <fullName evidence="7">Signal recognition particle 14 kDa protein</fullName>
    </alternativeName>
</protein>
<dbReference type="GO" id="GO:0030942">
    <property type="term" value="F:endoplasmic reticulum signal peptide binding"/>
    <property type="evidence" value="ECO:0007669"/>
    <property type="project" value="UniProtKB-UniRule"/>
</dbReference>
<evidence type="ECO:0000256" key="6">
    <source>
        <dbReference type="ARBA" id="ARBA00023274"/>
    </source>
</evidence>
<dbReference type="EMBL" id="FJOG01000010">
    <property type="protein sequence ID" value="CZR57414.1"/>
    <property type="molecule type" value="Genomic_DNA"/>
</dbReference>